<protein>
    <submittedName>
        <fullName evidence="7">Sigma-70 family RNA polymerase sigma factor</fullName>
    </submittedName>
</protein>
<dbReference type="PANTHER" id="PTHR43133">
    <property type="entry name" value="RNA POLYMERASE ECF-TYPE SIGMA FACTO"/>
    <property type="match status" value="1"/>
</dbReference>
<dbReference type="PANTHER" id="PTHR43133:SF46">
    <property type="entry name" value="RNA POLYMERASE SIGMA-70 FACTOR ECF SUBFAMILY"/>
    <property type="match status" value="1"/>
</dbReference>
<evidence type="ECO:0000256" key="2">
    <source>
        <dbReference type="ARBA" id="ARBA00023015"/>
    </source>
</evidence>
<feature type="domain" description="RNA polymerase sigma factor 70 region 4 type 2" evidence="6">
    <location>
        <begin position="106"/>
        <end position="155"/>
    </location>
</feature>
<evidence type="ECO:0000313" key="7">
    <source>
        <dbReference type="EMBL" id="MEF3831690.1"/>
    </source>
</evidence>
<dbReference type="Pfam" id="PF08281">
    <property type="entry name" value="Sigma70_r4_2"/>
    <property type="match status" value="1"/>
</dbReference>
<dbReference type="SUPFAM" id="SSF88946">
    <property type="entry name" value="Sigma2 domain of RNA polymerase sigma factors"/>
    <property type="match status" value="1"/>
</dbReference>
<evidence type="ECO:0000259" key="5">
    <source>
        <dbReference type="Pfam" id="PF04542"/>
    </source>
</evidence>
<feature type="domain" description="RNA polymerase sigma-70 region 2" evidence="5">
    <location>
        <begin position="12"/>
        <end position="76"/>
    </location>
</feature>
<accession>A0ABU7XPD7</accession>
<dbReference type="EMBL" id="JAODOP010000001">
    <property type="protein sequence ID" value="MEF3831690.1"/>
    <property type="molecule type" value="Genomic_DNA"/>
</dbReference>
<name>A0ABU7XPD7_9FLAO</name>
<evidence type="ECO:0000256" key="3">
    <source>
        <dbReference type="ARBA" id="ARBA00023082"/>
    </source>
</evidence>
<dbReference type="InterPro" id="IPR014284">
    <property type="entry name" value="RNA_pol_sigma-70_dom"/>
</dbReference>
<keyword evidence="8" id="KW-1185">Reference proteome</keyword>
<dbReference type="InterPro" id="IPR013249">
    <property type="entry name" value="RNA_pol_sigma70_r4_t2"/>
</dbReference>
<evidence type="ECO:0000313" key="8">
    <source>
        <dbReference type="Proteomes" id="UP001337305"/>
    </source>
</evidence>
<keyword evidence="3" id="KW-0731">Sigma factor</keyword>
<dbReference type="NCBIfam" id="TIGR02937">
    <property type="entry name" value="sigma70-ECF"/>
    <property type="match status" value="1"/>
</dbReference>
<keyword evidence="2" id="KW-0805">Transcription regulation</keyword>
<proteinExistence type="inferred from homology"/>
<dbReference type="Pfam" id="PF04542">
    <property type="entry name" value="Sigma70_r2"/>
    <property type="match status" value="1"/>
</dbReference>
<dbReference type="Gene3D" id="1.10.1740.10">
    <property type="match status" value="1"/>
</dbReference>
<evidence type="ECO:0000256" key="1">
    <source>
        <dbReference type="ARBA" id="ARBA00010641"/>
    </source>
</evidence>
<sequence length="181" mass="21855">MQENNLDIEDIFKQHYKDLCHIAFNYLQNVKDAEDVVQEKFIALLHNKKLNEITNIKSYLWQSIKNACINKLEREKKLYRLEESYFTNYKSVSKEEEMIRLEQQLYLHKQIDLLPKQCKKVFLKCIIDGESYKETSKDLEISVNAVKNQMKRAYKILRKSLNNHYVFSLFIKKYIFRSTQN</sequence>
<comment type="caution">
    <text evidence="7">The sequence shown here is derived from an EMBL/GenBank/DDBJ whole genome shotgun (WGS) entry which is preliminary data.</text>
</comment>
<evidence type="ECO:0000256" key="4">
    <source>
        <dbReference type="ARBA" id="ARBA00023163"/>
    </source>
</evidence>
<reference evidence="7 8" key="1">
    <citation type="submission" date="2022-09" db="EMBL/GenBank/DDBJ databases">
        <title>Genome sequencing of Flavivirga sp. MEBiC05379.</title>
        <authorList>
            <person name="Oh H.-M."/>
            <person name="Kwon K.K."/>
            <person name="Park M.J."/>
            <person name="Yang S.-H."/>
        </authorList>
    </citation>
    <scope>NUCLEOTIDE SEQUENCE [LARGE SCALE GENOMIC DNA]</scope>
    <source>
        <strain evidence="7 8">MEBiC05379</strain>
    </source>
</reference>
<dbReference type="SUPFAM" id="SSF88659">
    <property type="entry name" value="Sigma3 and sigma4 domains of RNA polymerase sigma factors"/>
    <property type="match status" value="1"/>
</dbReference>
<dbReference type="InterPro" id="IPR013325">
    <property type="entry name" value="RNA_pol_sigma_r2"/>
</dbReference>
<comment type="similarity">
    <text evidence="1">Belongs to the sigma-70 factor family. ECF subfamily.</text>
</comment>
<organism evidence="7 8">
    <name type="scientific">Flavivirga spongiicola</name>
    <dbReference type="NCBI Taxonomy" id="421621"/>
    <lineage>
        <taxon>Bacteria</taxon>
        <taxon>Pseudomonadati</taxon>
        <taxon>Bacteroidota</taxon>
        <taxon>Flavobacteriia</taxon>
        <taxon>Flavobacteriales</taxon>
        <taxon>Flavobacteriaceae</taxon>
        <taxon>Flavivirga</taxon>
    </lineage>
</organism>
<keyword evidence="4" id="KW-0804">Transcription</keyword>
<dbReference type="RefSeq" id="WP_303308696.1">
    <property type="nucleotide sequence ID" value="NZ_JAODOP010000001.1"/>
</dbReference>
<dbReference type="Proteomes" id="UP001337305">
    <property type="component" value="Unassembled WGS sequence"/>
</dbReference>
<dbReference type="InterPro" id="IPR007627">
    <property type="entry name" value="RNA_pol_sigma70_r2"/>
</dbReference>
<evidence type="ECO:0000259" key="6">
    <source>
        <dbReference type="Pfam" id="PF08281"/>
    </source>
</evidence>
<dbReference type="InterPro" id="IPR039425">
    <property type="entry name" value="RNA_pol_sigma-70-like"/>
</dbReference>
<dbReference type="InterPro" id="IPR036388">
    <property type="entry name" value="WH-like_DNA-bd_sf"/>
</dbReference>
<dbReference type="InterPro" id="IPR013324">
    <property type="entry name" value="RNA_pol_sigma_r3/r4-like"/>
</dbReference>
<gene>
    <name evidence="7" type="ORF">N1F79_00985</name>
</gene>
<dbReference type="Gene3D" id="1.10.10.10">
    <property type="entry name" value="Winged helix-like DNA-binding domain superfamily/Winged helix DNA-binding domain"/>
    <property type="match status" value="1"/>
</dbReference>